<gene>
    <name evidence="2" type="ORF">ILYODFUR_015207</name>
</gene>
<keyword evidence="3" id="KW-1185">Reference proteome</keyword>
<keyword evidence="1" id="KW-1133">Transmembrane helix</keyword>
<evidence type="ECO:0000256" key="1">
    <source>
        <dbReference type="SAM" id="Phobius"/>
    </source>
</evidence>
<dbReference type="Proteomes" id="UP001482620">
    <property type="component" value="Unassembled WGS sequence"/>
</dbReference>
<comment type="caution">
    <text evidence="2">The sequence shown here is derived from an EMBL/GenBank/DDBJ whole genome shotgun (WGS) entry which is preliminary data.</text>
</comment>
<reference evidence="2 3" key="1">
    <citation type="submission" date="2021-06" db="EMBL/GenBank/DDBJ databases">
        <authorList>
            <person name="Palmer J.M."/>
        </authorList>
    </citation>
    <scope>NUCLEOTIDE SEQUENCE [LARGE SCALE GENOMIC DNA]</scope>
    <source>
        <strain evidence="3">if_2019</strain>
        <tissue evidence="2">Muscle</tissue>
    </source>
</reference>
<accession>A0ABV0UV47</accession>
<dbReference type="EMBL" id="JAHRIQ010082420">
    <property type="protein sequence ID" value="MEQ2248038.1"/>
    <property type="molecule type" value="Genomic_DNA"/>
</dbReference>
<evidence type="ECO:0000313" key="3">
    <source>
        <dbReference type="Proteomes" id="UP001482620"/>
    </source>
</evidence>
<feature type="transmembrane region" description="Helical" evidence="1">
    <location>
        <begin position="72"/>
        <end position="95"/>
    </location>
</feature>
<keyword evidence="1" id="KW-0812">Transmembrane</keyword>
<keyword evidence="1" id="KW-0472">Membrane</keyword>
<evidence type="ECO:0000313" key="2">
    <source>
        <dbReference type="EMBL" id="MEQ2248038.1"/>
    </source>
</evidence>
<sequence length="101" mass="11507">MDQTLVAAAVTLHNFPRTNFTLVDIYDWYSLVLEAINQWLVDPPHGAVQKTTRRAGAQSKKRALLTGFQSRILARISHSFCSSVYYVYSLVYYVYSLSVLT</sequence>
<protein>
    <submittedName>
        <fullName evidence="2">Uncharacterized protein</fullName>
    </submittedName>
</protein>
<organism evidence="2 3">
    <name type="scientific">Ilyodon furcidens</name>
    <name type="common">goldbreast splitfin</name>
    <dbReference type="NCBI Taxonomy" id="33524"/>
    <lineage>
        <taxon>Eukaryota</taxon>
        <taxon>Metazoa</taxon>
        <taxon>Chordata</taxon>
        <taxon>Craniata</taxon>
        <taxon>Vertebrata</taxon>
        <taxon>Euteleostomi</taxon>
        <taxon>Actinopterygii</taxon>
        <taxon>Neopterygii</taxon>
        <taxon>Teleostei</taxon>
        <taxon>Neoteleostei</taxon>
        <taxon>Acanthomorphata</taxon>
        <taxon>Ovalentaria</taxon>
        <taxon>Atherinomorphae</taxon>
        <taxon>Cyprinodontiformes</taxon>
        <taxon>Goodeidae</taxon>
        <taxon>Ilyodon</taxon>
    </lineage>
</organism>
<proteinExistence type="predicted"/>
<name>A0ABV0UV47_9TELE</name>